<dbReference type="CDD" id="cd00143">
    <property type="entry name" value="PP2Cc"/>
    <property type="match status" value="1"/>
</dbReference>
<dbReference type="PROSITE" id="PS51746">
    <property type="entry name" value="PPM_2"/>
    <property type="match status" value="1"/>
</dbReference>
<accession>A0A8J6TVY8</accession>
<dbReference type="Gene3D" id="3.60.40.10">
    <property type="entry name" value="PPM-type phosphatase domain"/>
    <property type="match status" value="1"/>
</dbReference>
<reference evidence="2 3" key="1">
    <citation type="submission" date="2020-08" db="EMBL/GenBank/DDBJ databases">
        <title>Bridging the membrane lipid divide: bacteria of the FCB group superphylum have the potential to synthesize archaeal ether lipids.</title>
        <authorList>
            <person name="Villanueva L."/>
            <person name="Von Meijenfeldt F.A.B."/>
            <person name="Westbye A.B."/>
            <person name="Yadav S."/>
            <person name="Hopmans E.C."/>
            <person name="Dutilh B.E."/>
            <person name="Sinninghe Damste J.S."/>
        </authorList>
    </citation>
    <scope>NUCLEOTIDE SEQUENCE [LARGE SCALE GENOMIC DNA]</scope>
    <source>
        <strain evidence="2">NIOZ-UU17</strain>
    </source>
</reference>
<dbReference type="SMART" id="SM00331">
    <property type="entry name" value="PP2C_SIG"/>
    <property type="match status" value="1"/>
</dbReference>
<protein>
    <submittedName>
        <fullName evidence="2">Stp1/IreP family PP2C-type Ser/Thr phosphatase</fullName>
    </submittedName>
</protein>
<dbReference type="SUPFAM" id="SSF81606">
    <property type="entry name" value="PP2C-like"/>
    <property type="match status" value="1"/>
</dbReference>
<evidence type="ECO:0000313" key="3">
    <source>
        <dbReference type="Proteomes" id="UP000605201"/>
    </source>
</evidence>
<dbReference type="Pfam" id="PF13672">
    <property type="entry name" value="PP2C_2"/>
    <property type="match status" value="1"/>
</dbReference>
<dbReference type="InterPro" id="IPR015655">
    <property type="entry name" value="PP2C"/>
</dbReference>
<organism evidence="2 3">
    <name type="scientific">Candidatus Desulfatibia vada</name>
    <dbReference type="NCBI Taxonomy" id="2841696"/>
    <lineage>
        <taxon>Bacteria</taxon>
        <taxon>Pseudomonadati</taxon>
        <taxon>Thermodesulfobacteriota</taxon>
        <taxon>Desulfobacteria</taxon>
        <taxon>Desulfobacterales</taxon>
        <taxon>Desulfobacterales incertae sedis</taxon>
        <taxon>Candidatus Desulfatibia</taxon>
    </lineage>
</organism>
<dbReference type="InterPro" id="IPR001932">
    <property type="entry name" value="PPM-type_phosphatase-like_dom"/>
</dbReference>
<dbReference type="NCBIfam" id="NF033484">
    <property type="entry name" value="Stp1_PP2C_phos"/>
    <property type="match status" value="1"/>
</dbReference>
<feature type="domain" description="PPM-type phosphatase" evidence="1">
    <location>
        <begin position="5"/>
        <end position="248"/>
    </location>
</feature>
<dbReference type="SMART" id="SM00332">
    <property type="entry name" value="PP2Cc"/>
    <property type="match status" value="1"/>
</dbReference>
<dbReference type="EMBL" id="JACNIG010000316">
    <property type="protein sequence ID" value="MBC8433657.1"/>
    <property type="molecule type" value="Genomic_DNA"/>
</dbReference>
<dbReference type="PANTHER" id="PTHR47992">
    <property type="entry name" value="PROTEIN PHOSPHATASE"/>
    <property type="match status" value="1"/>
</dbReference>
<sequence length="266" mass="28970">MISLTIGSASHIGMKKDENQDYCSYHIPANGAESKKGTLLALADGMGGMGGGSLASRIAVDTLMETYYNDVSDNVTESLTKAFLKANKQVIDKGAEHFETARMGSTLTAIVITKNKMYYSHVGDSRGYLIYGNDITQFTEDHSYVTSLVKAGVITAEEAETHPDRHVITKAIGLSDELAVDAHQIDRQIEKNMYILLCCDGLHGVVSDEDIVNTLNEYLEPDVVAEKLVDKANENGGPDNITVLIARIDKVDLISSVTNRLIDLVR</sequence>
<dbReference type="GO" id="GO:0004722">
    <property type="term" value="F:protein serine/threonine phosphatase activity"/>
    <property type="evidence" value="ECO:0007669"/>
    <property type="project" value="InterPro"/>
</dbReference>
<name>A0A8J6TVY8_9BACT</name>
<dbReference type="Proteomes" id="UP000605201">
    <property type="component" value="Unassembled WGS sequence"/>
</dbReference>
<evidence type="ECO:0000313" key="2">
    <source>
        <dbReference type="EMBL" id="MBC8433657.1"/>
    </source>
</evidence>
<proteinExistence type="predicted"/>
<evidence type="ECO:0000259" key="1">
    <source>
        <dbReference type="PROSITE" id="PS51746"/>
    </source>
</evidence>
<gene>
    <name evidence="2" type="ORF">H8D96_17245</name>
</gene>
<comment type="caution">
    <text evidence="2">The sequence shown here is derived from an EMBL/GenBank/DDBJ whole genome shotgun (WGS) entry which is preliminary data.</text>
</comment>
<dbReference type="InterPro" id="IPR036457">
    <property type="entry name" value="PPM-type-like_dom_sf"/>
</dbReference>
<dbReference type="AlphaFoldDB" id="A0A8J6TVY8"/>